<dbReference type="InterPro" id="IPR004358">
    <property type="entry name" value="Sig_transdc_His_kin-like_C"/>
</dbReference>
<evidence type="ECO:0000256" key="7">
    <source>
        <dbReference type="ARBA" id="ARBA00022777"/>
    </source>
</evidence>
<dbReference type="eggNOG" id="COG2205">
    <property type="taxonomic scope" value="Bacteria"/>
</dbReference>
<dbReference type="GO" id="GO:0016036">
    <property type="term" value="P:cellular response to phosphate starvation"/>
    <property type="evidence" value="ECO:0007669"/>
    <property type="project" value="TreeGrafter"/>
</dbReference>
<dbReference type="InterPro" id="IPR003661">
    <property type="entry name" value="HisK_dim/P_dom"/>
</dbReference>
<feature type="transmembrane region" description="Helical" evidence="10">
    <location>
        <begin position="12"/>
        <end position="38"/>
    </location>
</feature>
<dbReference type="Proteomes" id="UP000030408">
    <property type="component" value="Unassembled WGS sequence"/>
</dbReference>
<reference evidence="12 13" key="1">
    <citation type="submission" date="2014-02" db="EMBL/GenBank/DDBJ databases">
        <title>Draft genome sequence of Lysinibacillus sinduriensis JCM 15800.</title>
        <authorList>
            <person name="Zhang F."/>
            <person name="Wang G."/>
            <person name="Zhang L."/>
        </authorList>
    </citation>
    <scope>NUCLEOTIDE SEQUENCE [LARGE SCALE GENOMIC DNA]</scope>
    <source>
        <strain evidence="12 13">JCM 15800</strain>
    </source>
</reference>
<dbReference type="PRINTS" id="PR00344">
    <property type="entry name" value="BCTRLSENSOR"/>
</dbReference>
<keyword evidence="10" id="KW-1133">Transmembrane helix</keyword>
<comment type="subcellular location">
    <subcellularLocation>
        <location evidence="2">Membrane</location>
    </subcellularLocation>
</comment>
<keyword evidence="9" id="KW-0902">Two-component regulatory system</keyword>
<organism evidence="12 13">
    <name type="scientific">Ureibacillus sinduriensis BLB-1 = JCM 15800</name>
    <dbReference type="NCBI Taxonomy" id="1384057"/>
    <lineage>
        <taxon>Bacteria</taxon>
        <taxon>Bacillati</taxon>
        <taxon>Bacillota</taxon>
        <taxon>Bacilli</taxon>
        <taxon>Bacillales</taxon>
        <taxon>Caryophanaceae</taxon>
        <taxon>Ureibacillus</taxon>
    </lineage>
</organism>
<keyword evidence="8" id="KW-0067">ATP-binding</keyword>
<evidence type="ECO:0000256" key="2">
    <source>
        <dbReference type="ARBA" id="ARBA00004370"/>
    </source>
</evidence>
<dbReference type="GO" id="GO:0005524">
    <property type="term" value="F:ATP binding"/>
    <property type="evidence" value="ECO:0007669"/>
    <property type="project" value="UniProtKB-KW"/>
</dbReference>
<dbReference type="Pfam" id="PF00512">
    <property type="entry name" value="HisKA"/>
    <property type="match status" value="1"/>
</dbReference>
<keyword evidence="10" id="KW-0472">Membrane</keyword>
<dbReference type="SUPFAM" id="SSF55874">
    <property type="entry name" value="ATPase domain of HSP90 chaperone/DNA topoisomerase II/histidine kinase"/>
    <property type="match status" value="1"/>
</dbReference>
<feature type="domain" description="Histidine kinase" evidence="11">
    <location>
        <begin position="341"/>
        <end position="546"/>
    </location>
</feature>
<keyword evidence="7 12" id="KW-0418">Kinase</keyword>
<dbReference type="SMART" id="SM00388">
    <property type="entry name" value="HisKA"/>
    <property type="match status" value="1"/>
</dbReference>
<dbReference type="RefSeq" id="WP_036200641.1">
    <property type="nucleotide sequence ID" value="NZ_AVCY01000006.1"/>
</dbReference>
<proteinExistence type="predicted"/>
<comment type="caution">
    <text evidence="12">The sequence shown here is derived from an EMBL/GenBank/DDBJ whole genome shotgun (WGS) entry which is preliminary data.</text>
</comment>
<dbReference type="AlphaFoldDB" id="A0A0A3HSS9"/>
<dbReference type="OrthoDB" id="368131at2"/>
<evidence type="ECO:0000256" key="6">
    <source>
        <dbReference type="ARBA" id="ARBA00022741"/>
    </source>
</evidence>
<keyword evidence="10" id="KW-0812">Transmembrane</keyword>
<dbReference type="PANTHER" id="PTHR45453">
    <property type="entry name" value="PHOSPHATE REGULON SENSOR PROTEIN PHOR"/>
    <property type="match status" value="1"/>
</dbReference>
<keyword evidence="4" id="KW-0597">Phosphoprotein</keyword>
<dbReference type="SMART" id="SM00387">
    <property type="entry name" value="HATPase_c"/>
    <property type="match status" value="1"/>
</dbReference>
<dbReference type="GO" id="GO:0004721">
    <property type="term" value="F:phosphoprotein phosphatase activity"/>
    <property type="evidence" value="ECO:0007669"/>
    <property type="project" value="TreeGrafter"/>
</dbReference>
<dbReference type="Gene3D" id="3.30.565.10">
    <property type="entry name" value="Histidine kinase-like ATPase, C-terminal domain"/>
    <property type="match status" value="1"/>
</dbReference>
<dbReference type="PROSITE" id="PS50109">
    <property type="entry name" value="HIS_KIN"/>
    <property type="match status" value="1"/>
</dbReference>
<gene>
    <name evidence="12" type="ORF">CD33_11025</name>
</gene>
<dbReference type="GO" id="GO:0005886">
    <property type="term" value="C:plasma membrane"/>
    <property type="evidence" value="ECO:0007669"/>
    <property type="project" value="TreeGrafter"/>
</dbReference>
<dbReference type="InterPro" id="IPR036097">
    <property type="entry name" value="HisK_dim/P_sf"/>
</dbReference>
<accession>A0A0A3HSS9</accession>
<dbReference type="Gene3D" id="1.10.287.130">
    <property type="match status" value="1"/>
</dbReference>
<evidence type="ECO:0000313" key="13">
    <source>
        <dbReference type="Proteomes" id="UP000030408"/>
    </source>
</evidence>
<comment type="catalytic activity">
    <reaction evidence="1">
        <text>ATP + protein L-histidine = ADP + protein N-phospho-L-histidine.</text>
        <dbReference type="EC" id="2.7.13.3"/>
    </reaction>
</comment>
<dbReference type="GO" id="GO:0000155">
    <property type="term" value="F:phosphorelay sensor kinase activity"/>
    <property type="evidence" value="ECO:0007669"/>
    <property type="project" value="InterPro"/>
</dbReference>
<keyword evidence="13" id="KW-1185">Reference proteome</keyword>
<protein>
    <recommendedName>
        <fullName evidence="3">histidine kinase</fullName>
        <ecNumber evidence="3">2.7.13.3</ecNumber>
    </recommendedName>
</protein>
<dbReference type="PANTHER" id="PTHR45453:SF1">
    <property type="entry name" value="PHOSPHATE REGULON SENSOR PROTEIN PHOR"/>
    <property type="match status" value="1"/>
</dbReference>
<dbReference type="InterPro" id="IPR050351">
    <property type="entry name" value="BphY/WalK/GraS-like"/>
</dbReference>
<feature type="transmembrane region" description="Helical" evidence="10">
    <location>
        <begin position="236"/>
        <end position="259"/>
    </location>
</feature>
<dbReference type="InterPro" id="IPR003594">
    <property type="entry name" value="HATPase_dom"/>
</dbReference>
<dbReference type="Pfam" id="PF02518">
    <property type="entry name" value="HATPase_c"/>
    <property type="match status" value="1"/>
</dbReference>
<evidence type="ECO:0000256" key="1">
    <source>
        <dbReference type="ARBA" id="ARBA00000085"/>
    </source>
</evidence>
<dbReference type="STRING" id="1384057.CD33_11025"/>
<dbReference type="InterPro" id="IPR036890">
    <property type="entry name" value="HATPase_C_sf"/>
</dbReference>
<evidence type="ECO:0000256" key="8">
    <source>
        <dbReference type="ARBA" id="ARBA00022840"/>
    </source>
</evidence>
<name>A0A0A3HSS9_9BACL</name>
<evidence type="ECO:0000256" key="5">
    <source>
        <dbReference type="ARBA" id="ARBA00022679"/>
    </source>
</evidence>
<evidence type="ECO:0000313" key="12">
    <source>
        <dbReference type="EMBL" id="KGR75656.1"/>
    </source>
</evidence>
<dbReference type="InterPro" id="IPR005467">
    <property type="entry name" value="His_kinase_dom"/>
</dbReference>
<evidence type="ECO:0000256" key="3">
    <source>
        <dbReference type="ARBA" id="ARBA00012438"/>
    </source>
</evidence>
<keyword evidence="5" id="KW-0808">Transferase</keyword>
<evidence type="ECO:0000256" key="10">
    <source>
        <dbReference type="SAM" id="Phobius"/>
    </source>
</evidence>
<dbReference type="EC" id="2.7.13.3" evidence="3"/>
<sequence length="546" mass="63248">MKSSGKLTFRFILYFVVFYLLIIIGTIGSILYFFFYLFDKVGNDIHTLDPFEMESEVLKTEDGYQLSDSLIEQAIENSGQVYLLNNQMKVLDYSGETCEVCSMTKEEIVQFDKKGLHTWKLPNHYLLFIPKSPLEPIFVEVYKSWTETGSIPPSFKQEMEKQSISIELYDERWKRNIVWGEKKQLLHLPDILANNSDIFEQKEWIEAKTLADGTTFVARMPNKLYKPFEEPLNRGIVLFIIFFTIFHIFLLIVIISLSLGISNRFVRPIVYILSRIERIARFDYKKTFDRKVHHNKSGKLKRKFKLFQPIDDSINHLADRLAYNERQLKRAEQLREEWITGLSHDLKTPLSSIYGYSTMLASNDYNWSIDEMRAFAKIMQEKANYMDALIQDLTFTYLLKNKAIELNKESVNLRDWLQAFQDEQVSVYSSRDVVIQADKLLLQRVVENIVSNAKNHTPAGTPIEIKAVNEAQSIVLSITDSGQGIPQADLDNLFDRYYRGTNTTDDIKGTGLGLAIAKQLIDLHNAKIIVNSDKHGTVFSIIFDKK</sequence>
<dbReference type="EMBL" id="JPVO01000050">
    <property type="protein sequence ID" value="KGR75656.1"/>
    <property type="molecule type" value="Genomic_DNA"/>
</dbReference>
<evidence type="ECO:0000259" key="11">
    <source>
        <dbReference type="PROSITE" id="PS50109"/>
    </source>
</evidence>
<dbReference type="CDD" id="cd00082">
    <property type="entry name" value="HisKA"/>
    <property type="match status" value="1"/>
</dbReference>
<evidence type="ECO:0000256" key="4">
    <source>
        <dbReference type="ARBA" id="ARBA00022553"/>
    </source>
</evidence>
<evidence type="ECO:0000256" key="9">
    <source>
        <dbReference type="ARBA" id="ARBA00023012"/>
    </source>
</evidence>
<keyword evidence="6" id="KW-0547">Nucleotide-binding</keyword>
<dbReference type="SUPFAM" id="SSF47384">
    <property type="entry name" value="Homodimeric domain of signal transducing histidine kinase"/>
    <property type="match status" value="1"/>
</dbReference>